<evidence type="ECO:0000313" key="8">
    <source>
        <dbReference type="EMBL" id="SDG03573.1"/>
    </source>
</evidence>
<sequence length="295" mass="31807">MTAYATATMDSGFTEHLAQLRVSIEDRLDALLPVVSDERALVAAAVRDGALAPGKRMRPLLLLLAANGLGANQHQALDLACAIEMVHAASLILDDMPCMDNAQIRRGRPTVHLAFGEDIAILAAVALLARAFGVVASIEGLDPLVRTQLVEIVANTVGSQGLVQGQLQDLRDGKHARSEEEIAATNNLKTGVLFSAIMDMAYLISDAPKPVRSVLQCFAIELGHAVQLYDDLQDANPNNAKDQGKDDGKSTLLAVCGEAGVRERLDRHLARAQECLDEAYRDDVYIGRFLKMLFV</sequence>
<dbReference type="SFLD" id="SFLDS00005">
    <property type="entry name" value="Isoprenoid_Synthase_Type_I"/>
    <property type="match status" value="1"/>
</dbReference>
<evidence type="ECO:0000256" key="2">
    <source>
        <dbReference type="ARBA" id="ARBA00006706"/>
    </source>
</evidence>
<evidence type="ECO:0000313" key="10">
    <source>
        <dbReference type="Proteomes" id="UP000243378"/>
    </source>
</evidence>
<evidence type="ECO:0000256" key="1">
    <source>
        <dbReference type="ARBA" id="ARBA00001946"/>
    </source>
</evidence>
<dbReference type="STRING" id="640205.SAMN05216381_3003"/>
<dbReference type="GO" id="GO:0046872">
    <property type="term" value="F:metal ion binding"/>
    <property type="evidence" value="ECO:0007669"/>
    <property type="project" value="UniProtKB-KW"/>
</dbReference>
<dbReference type="PANTHER" id="PTHR43281">
    <property type="entry name" value="FARNESYL DIPHOSPHATE SYNTHASE"/>
    <property type="match status" value="1"/>
</dbReference>
<evidence type="ECO:0000256" key="3">
    <source>
        <dbReference type="ARBA" id="ARBA00022679"/>
    </source>
</evidence>
<dbReference type="PANTHER" id="PTHR43281:SF1">
    <property type="entry name" value="FARNESYL DIPHOSPHATE SYNTHASE"/>
    <property type="match status" value="1"/>
</dbReference>
<dbReference type="AlphaFoldDB" id="A0A1G7QYI4"/>
<dbReference type="GO" id="GO:0008299">
    <property type="term" value="P:isoprenoid biosynthetic process"/>
    <property type="evidence" value="ECO:0007669"/>
    <property type="project" value="UniProtKB-KW"/>
</dbReference>
<dbReference type="RefSeq" id="WP_070883711.1">
    <property type="nucleotide sequence ID" value="NZ_CP076114.1"/>
</dbReference>
<proteinExistence type="inferred from homology"/>
<comment type="cofactor">
    <cofactor evidence="1">
        <name>Mg(2+)</name>
        <dbReference type="ChEBI" id="CHEBI:18420"/>
    </cofactor>
</comment>
<keyword evidence="3 7" id="KW-0808">Transferase</keyword>
<evidence type="ECO:0000256" key="6">
    <source>
        <dbReference type="ARBA" id="ARBA00023229"/>
    </source>
</evidence>
<evidence type="ECO:0000313" key="11">
    <source>
        <dbReference type="Proteomes" id="UP000887421"/>
    </source>
</evidence>
<reference evidence="8 10" key="1">
    <citation type="submission" date="2016-10" db="EMBL/GenBank/DDBJ databases">
        <authorList>
            <person name="de Groot N.N."/>
        </authorList>
    </citation>
    <scope>NUCLEOTIDE SEQUENCE [LARGE SCALE GENOMIC DNA]</scope>
    <source>
        <strain evidence="8 10">LMG 25475</strain>
    </source>
</reference>
<dbReference type="GO" id="GO:0004659">
    <property type="term" value="F:prenyltransferase activity"/>
    <property type="evidence" value="ECO:0007669"/>
    <property type="project" value="InterPro"/>
</dbReference>
<evidence type="ECO:0000256" key="4">
    <source>
        <dbReference type="ARBA" id="ARBA00022723"/>
    </source>
</evidence>
<keyword evidence="4" id="KW-0479">Metal-binding</keyword>
<dbReference type="SUPFAM" id="SSF48576">
    <property type="entry name" value="Terpenoid synthases"/>
    <property type="match status" value="1"/>
</dbReference>
<keyword evidence="6" id="KW-0414">Isoprene biosynthesis</keyword>
<dbReference type="PROSITE" id="PS00723">
    <property type="entry name" value="POLYPRENYL_SYNTHASE_1"/>
    <property type="match status" value="1"/>
</dbReference>
<protein>
    <submittedName>
        <fullName evidence="8">Geranylgeranyl diphosphate synthase, type II</fullName>
    </submittedName>
    <submittedName>
        <fullName evidence="9">Polyprenyl synthetase family protein</fullName>
    </submittedName>
</protein>
<name>A0A1G7QYI4_9GAMM</name>
<evidence type="ECO:0000256" key="5">
    <source>
        <dbReference type="ARBA" id="ARBA00022842"/>
    </source>
</evidence>
<dbReference type="OrthoDB" id="9805316at2"/>
<evidence type="ECO:0000256" key="7">
    <source>
        <dbReference type="RuleBase" id="RU004466"/>
    </source>
</evidence>
<dbReference type="InterPro" id="IPR008949">
    <property type="entry name" value="Isoprenoid_synthase_dom_sf"/>
</dbReference>
<dbReference type="Pfam" id="PF00348">
    <property type="entry name" value="polyprenyl_synt"/>
    <property type="match status" value="1"/>
</dbReference>
<dbReference type="Proteomes" id="UP000243378">
    <property type="component" value="Unassembled WGS sequence"/>
</dbReference>
<accession>A0A1G7QYI4</accession>
<evidence type="ECO:0000313" key="9">
    <source>
        <dbReference type="EMBL" id="UUD64305.1"/>
    </source>
</evidence>
<dbReference type="InterPro" id="IPR000092">
    <property type="entry name" value="Polyprenyl_synt"/>
</dbReference>
<dbReference type="Proteomes" id="UP000887421">
    <property type="component" value="Chromosome"/>
</dbReference>
<keyword evidence="11" id="KW-1185">Reference proteome</keyword>
<keyword evidence="5" id="KW-0460">Magnesium</keyword>
<comment type="similarity">
    <text evidence="2 7">Belongs to the FPP/GGPP synthase family.</text>
</comment>
<dbReference type="EMBL" id="CP076114">
    <property type="protein sequence ID" value="UUD64305.1"/>
    <property type="molecule type" value="Genomic_DNA"/>
</dbReference>
<reference evidence="9" key="2">
    <citation type="submission" date="2021-05" db="EMBL/GenBank/DDBJ databases">
        <title>Complete genome sequence of Pseudomonas seleniipraecipitans strain D1-6.</title>
        <authorList>
            <person name="Lafi F."/>
            <person name="Eida A."/>
            <person name="Alam I."/>
            <person name="Hert H."/>
            <person name="Saad M."/>
        </authorList>
    </citation>
    <scope>NUCLEOTIDE SEQUENCE</scope>
    <source>
        <strain evidence="9">D1-6</strain>
    </source>
</reference>
<organism evidence="8 10">
    <name type="scientific">Phytopseudomonas seleniipraecipitans</name>
    <dbReference type="NCBI Taxonomy" id="640205"/>
    <lineage>
        <taxon>Bacteria</taxon>
        <taxon>Pseudomonadati</taxon>
        <taxon>Pseudomonadota</taxon>
        <taxon>Gammaproteobacteria</taxon>
        <taxon>Pseudomonadales</taxon>
        <taxon>Pseudomonadaceae</taxon>
        <taxon>Phytopseudomonas</taxon>
    </lineage>
</organism>
<dbReference type="InterPro" id="IPR033749">
    <property type="entry name" value="Polyprenyl_synt_CS"/>
</dbReference>
<dbReference type="Gene3D" id="1.10.600.10">
    <property type="entry name" value="Farnesyl Diphosphate Synthase"/>
    <property type="match status" value="1"/>
</dbReference>
<dbReference type="EMBL" id="FNBM01000006">
    <property type="protein sequence ID" value="SDG03573.1"/>
    <property type="molecule type" value="Genomic_DNA"/>
</dbReference>
<gene>
    <name evidence="9" type="ORF">D16iCDA_00925</name>
    <name evidence="8" type="ORF">SAMN05216381_3003</name>
</gene>